<reference evidence="1 2" key="1">
    <citation type="submission" date="2020-01" db="EMBL/GenBank/DDBJ databases">
        <title>Draft Genome Analysis of Muricauda sp. HICW Isolated from coastal seawater of PR China.</title>
        <authorList>
            <person name="Chen M.-X."/>
        </authorList>
    </citation>
    <scope>NUCLEOTIDE SEQUENCE [LARGE SCALE GENOMIC DNA]</scope>
    <source>
        <strain evidence="1 2">HICW</strain>
    </source>
</reference>
<organism evidence="1 2">
    <name type="scientific">Flagellimonas chongwuensis</name>
    <dbReference type="NCBI Taxonomy" id="2697365"/>
    <lineage>
        <taxon>Bacteria</taxon>
        <taxon>Pseudomonadati</taxon>
        <taxon>Bacteroidota</taxon>
        <taxon>Flavobacteriia</taxon>
        <taxon>Flavobacteriales</taxon>
        <taxon>Flavobacteriaceae</taxon>
        <taxon>Flagellimonas</taxon>
    </lineage>
</organism>
<comment type="caution">
    <text evidence="1">The sequence shown here is derived from an EMBL/GenBank/DDBJ whole genome shotgun (WGS) entry which is preliminary data.</text>
</comment>
<dbReference type="EMBL" id="WYET01000004">
    <property type="protein sequence ID" value="NVN18241.1"/>
    <property type="molecule type" value="Genomic_DNA"/>
</dbReference>
<evidence type="ECO:0000313" key="1">
    <source>
        <dbReference type="EMBL" id="NVN18241.1"/>
    </source>
</evidence>
<protein>
    <submittedName>
        <fullName evidence="1">Uncharacterized protein</fullName>
    </submittedName>
</protein>
<accession>A0A850NAI8</accession>
<gene>
    <name evidence="1" type="ORF">GUA46_07800</name>
</gene>
<dbReference type="Proteomes" id="UP000558089">
    <property type="component" value="Unassembled WGS sequence"/>
</dbReference>
<evidence type="ECO:0000313" key="2">
    <source>
        <dbReference type="Proteomes" id="UP000558089"/>
    </source>
</evidence>
<name>A0A850NAI8_9FLAO</name>
<dbReference type="AlphaFoldDB" id="A0A850NAI8"/>
<proteinExistence type="predicted"/>
<sequence>MLDKYFKRLNHKSKGYQVTHRGQQLSYGYKPDLVLVDDYERYIILESEHGTSRKHFIGGMIKAAHFLTKNNGVLIFVILVKKNTTEEQIANHLSSYLKWIKSLTKLRDVYVLSDLNYCSENEPIELLGKRFKEIALKVEV</sequence>
<keyword evidence="2" id="KW-1185">Reference proteome</keyword>
<dbReference type="RefSeq" id="WP_176620018.1">
    <property type="nucleotide sequence ID" value="NZ_WYET01000004.1"/>
</dbReference>